<dbReference type="EMBL" id="CAJNOH010001242">
    <property type="protein sequence ID" value="CAF1194432.1"/>
    <property type="molecule type" value="Genomic_DNA"/>
</dbReference>
<organism evidence="3 4">
    <name type="scientific">Rotaria sordida</name>
    <dbReference type="NCBI Taxonomy" id="392033"/>
    <lineage>
        <taxon>Eukaryota</taxon>
        <taxon>Metazoa</taxon>
        <taxon>Spiralia</taxon>
        <taxon>Gnathifera</taxon>
        <taxon>Rotifera</taxon>
        <taxon>Eurotatoria</taxon>
        <taxon>Bdelloidea</taxon>
        <taxon>Philodinida</taxon>
        <taxon>Philodinidae</taxon>
        <taxon>Rotaria</taxon>
    </lineage>
</organism>
<gene>
    <name evidence="2" type="ORF">JXQ802_LOCUS39053</name>
    <name evidence="3" type="ORF">JXQ802_LOCUS39103</name>
    <name evidence="1" type="ORF">PYM288_LOCUS24522</name>
</gene>
<reference evidence="3" key="1">
    <citation type="submission" date="2021-02" db="EMBL/GenBank/DDBJ databases">
        <authorList>
            <person name="Nowell W R."/>
        </authorList>
    </citation>
    <scope>NUCLEOTIDE SEQUENCE</scope>
</reference>
<protein>
    <submittedName>
        <fullName evidence="3">Uncharacterized protein</fullName>
    </submittedName>
</protein>
<evidence type="ECO:0000313" key="3">
    <source>
        <dbReference type="EMBL" id="CAF1477396.1"/>
    </source>
</evidence>
<keyword evidence="4" id="KW-1185">Reference proteome</keyword>
<comment type="caution">
    <text evidence="3">The sequence shown here is derived from an EMBL/GenBank/DDBJ whole genome shotgun (WGS) entry which is preliminary data.</text>
</comment>
<sequence length="95" mass="11204">MSIFMKHLQIFIQMNVNHSLTTSLYRDSTGFLLLLLIGNKIDLVTHRNIDSIRVEQFANVLEKYYRKQSLQISSKKNISKINEKIIQYSKDILFL</sequence>
<name>A0A815RHH3_9BILA</name>
<accession>A0A815RHH3</accession>
<evidence type="ECO:0000313" key="2">
    <source>
        <dbReference type="EMBL" id="CAF1476477.1"/>
    </source>
</evidence>
<dbReference type="EMBL" id="CAJNOL010002217">
    <property type="protein sequence ID" value="CAF1476477.1"/>
    <property type="molecule type" value="Genomic_DNA"/>
</dbReference>
<dbReference type="AlphaFoldDB" id="A0A815RHH3"/>
<proteinExistence type="predicted"/>
<evidence type="ECO:0000313" key="4">
    <source>
        <dbReference type="Proteomes" id="UP000663870"/>
    </source>
</evidence>
<dbReference type="EMBL" id="CAJNOL010002226">
    <property type="protein sequence ID" value="CAF1477396.1"/>
    <property type="molecule type" value="Genomic_DNA"/>
</dbReference>
<dbReference type="Proteomes" id="UP000663854">
    <property type="component" value="Unassembled WGS sequence"/>
</dbReference>
<evidence type="ECO:0000313" key="1">
    <source>
        <dbReference type="EMBL" id="CAF1194432.1"/>
    </source>
</evidence>
<dbReference type="Proteomes" id="UP000663870">
    <property type="component" value="Unassembled WGS sequence"/>
</dbReference>